<keyword evidence="1" id="KW-0547">Nucleotide-binding</keyword>
<dbReference type="Pfam" id="PF13191">
    <property type="entry name" value="AAA_16"/>
    <property type="match status" value="1"/>
</dbReference>
<dbReference type="Proteomes" id="UP000004926">
    <property type="component" value="Chromosome"/>
</dbReference>
<feature type="region of interest" description="Disordered" evidence="3">
    <location>
        <begin position="387"/>
        <end position="441"/>
    </location>
</feature>
<dbReference type="InterPro" id="IPR041664">
    <property type="entry name" value="AAA_16"/>
</dbReference>
<reference evidence="5 6" key="1">
    <citation type="journal article" date="2012" name="Stand. Genomic Sci.">
        <title>Genome sequence of the ocean sediment bacterium Saccharomonospora marina type strain (XMU15(T)).</title>
        <authorList>
            <person name="Klenk H.P."/>
            <person name="Lu M."/>
            <person name="Lucas S."/>
            <person name="Lapidus A."/>
            <person name="Copeland A."/>
            <person name="Pitluck S."/>
            <person name="Goodwin L.A."/>
            <person name="Han C."/>
            <person name="Tapia R."/>
            <person name="Brambilla E.M."/>
            <person name="Potter G."/>
            <person name="Land M."/>
            <person name="Ivanova N."/>
            <person name="Rohde M."/>
            <person name="Goker M."/>
            <person name="Detter J.C."/>
            <person name="Li W.J."/>
            <person name="Kyrpides N.C."/>
            <person name="Woyke T."/>
        </authorList>
    </citation>
    <scope>NUCLEOTIDE SEQUENCE [LARGE SCALE GENOMIC DNA]</scope>
    <source>
        <strain evidence="5 6">XMU15</strain>
    </source>
</reference>
<dbReference type="PANTHER" id="PTHR16305">
    <property type="entry name" value="TESTICULAR SOLUBLE ADENYLYL CYCLASE"/>
    <property type="match status" value="1"/>
</dbReference>
<dbReference type="InterPro" id="IPR027417">
    <property type="entry name" value="P-loop_NTPase"/>
</dbReference>
<sequence length="473" mass="49999">MVTVRAGMPAPGSRMRGRDRELAELTRLLADATLGRGGALVVRGMPGIGATTLLERFREHAEREQSVRVLRADGTAAESQLPLAGLHQLLGPLSDLLASLETGWRAPLRRALGLGGRRCEPLELCAAVHALLVAAAARRPTLCCVDDAHQLDSESLAALVFAARRLDHAALAMVFTVDDGADGSESLAGLPSLPLRALPRDAALLLLRDRLGNPPADLTDSLLDLAGGNPLALTELADSVTAEQLSGQSAPPAAMAAGSALCERVRRRLGELPARARTLVLLATADERLDRRTVADVGLDEDGSGLREAVAAGLLTVEGDAIRRCRDLPAASLRAAAEPGKFRAAHPLLADSTRRRGHAYRRVWHRASLATAPSPALTRELNQVAEDARRAGGHRDAAAAASAPPRCRPTTSQAHAGSSAPRGTTGPREGPTVRGPCCEGLPRWPMPGWRARQGCWRERSNCGAVTPPWRPTN</sequence>
<dbReference type="AlphaFoldDB" id="H5X0Z9"/>
<dbReference type="Gene3D" id="3.40.50.300">
    <property type="entry name" value="P-loop containing nucleotide triphosphate hydrolases"/>
    <property type="match status" value="1"/>
</dbReference>
<dbReference type="RefSeq" id="WP_009155380.1">
    <property type="nucleotide sequence ID" value="NZ_CM001439.1"/>
</dbReference>
<evidence type="ECO:0000259" key="4">
    <source>
        <dbReference type="Pfam" id="PF13191"/>
    </source>
</evidence>
<keyword evidence="2" id="KW-0067">ATP-binding</keyword>
<dbReference type="eggNOG" id="COG2909">
    <property type="taxonomic scope" value="Bacteria"/>
</dbReference>
<keyword evidence="6" id="KW-1185">Reference proteome</keyword>
<evidence type="ECO:0000256" key="2">
    <source>
        <dbReference type="ARBA" id="ARBA00022840"/>
    </source>
</evidence>
<gene>
    <name evidence="5" type="ORF">SacmaDRAFT_3788</name>
</gene>
<evidence type="ECO:0000256" key="1">
    <source>
        <dbReference type="ARBA" id="ARBA00022741"/>
    </source>
</evidence>
<feature type="compositionally biased region" description="Basic and acidic residues" evidence="3">
    <location>
        <begin position="387"/>
        <end position="397"/>
    </location>
</feature>
<dbReference type="SUPFAM" id="SSF52540">
    <property type="entry name" value="P-loop containing nucleoside triphosphate hydrolases"/>
    <property type="match status" value="1"/>
</dbReference>
<dbReference type="PANTHER" id="PTHR16305:SF35">
    <property type="entry name" value="TRANSCRIPTIONAL ACTIVATOR DOMAIN"/>
    <property type="match status" value="1"/>
</dbReference>
<dbReference type="STRING" id="882083.SacmaDRAFT_3788"/>
<evidence type="ECO:0000313" key="6">
    <source>
        <dbReference type="Proteomes" id="UP000004926"/>
    </source>
</evidence>
<dbReference type="EMBL" id="CM001439">
    <property type="protein sequence ID" value="EHR51999.1"/>
    <property type="molecule type" value="Genomic_DNA"/>
</dbReference>
<accession>H5X0Z9</accession>
<protein>
    <recommendedName>
        <fullName evidence="4">Orc1-like AAA ATPase domain-containing protein</fullName>
    </recommendedName>
</protein>
<dbReference type="GO" id="GO:0004016">
    <property type="term" value="F:adenylate cyclase activity"/>
    <property type="evidence" value="ECO:0007669"/>
    <property type="project" value="TreeGrafter"/>
</dbReference>
<name>H5X0Z9_9PSEU</name>
<feature type="domain" description="Orc1-like AAA ATPase" evidence="4">
    <location>
        <begin position="16"/>
        <end position="170"/>
    </location>
</feature>
<evidence type="ECO:0000313" key="5">
    <source>
        <dbReference type="EMBL" id="EHR51999.1"/>
    </source>
</evidence>
<dbReference type="GO" id="GO:0005524">
    <property type="term" value="F:ATP binding"/>
    <property type="evidence" value="ECO:0007669"/>
    <property type="project" value="UniProtKB-KW"/>
</dbReference>
<proteinExistence type="predicted"/>
<evidence type="ECO:0000256" key="3">
    <source>
        <dbReference type="SAM" id="MobiDB-lite"/>
    </source>
</evidence>
<organism evidence="5 6">
    <name type="scientific">Saccharomonospora marina XMU15</name>
    <dbReference type="NCBI Taxonomy" id="882083"/>
    <lineage>
        <taxon>Bacteria</taxon>
        <taxon>Bacillati</taxon>
        <taxon>Actinomycetota</taxon>
        <taxon>Actinomycetes</taxon>
        <taxon>Pseudonocardiales</taxon>
        <taxon>Pseudonocardiaceae</taxon>
        <taxon>Saccharomonospora</taxon>
    </lineage>
</organism>
<dbReference type="HOGENOM" id="CLU_047002_0_0_11"/>
<dbReference type="GO" id="GO:0005737">
    <property type="term" value="C:cytoplasm"/>
    <property type="evidence" value="ECO:0007669"/>
    <property type="project" value="TreeGrafter"/>
</dbReference>